<evidence type="ECO:0000313" key="3">
    <source>
        <dbReference type="Proteomes" id="UP000199520"/>
    </source>
</evidence>
<evidence type="ECO:0000256" key="1">
    <source>
        <dbReference type="SAM" id="SignalP"/>
    </source>
</evidence>
<name>A0A1I4MPM2_9FIRM</name>
<reference evidence="3" key="1">
    <citation type="submission" date="2016-10" db="EMBL/GenBank/DDBJ databases">
        <authorList>
            <person name="Varghese N."/>
            <person name="Submissions S."/>
        </authorList>
    </citation>
    <scope>NUCLEOTIDE SEQUENCE [LARGE SCALE GENOMIC DNA]</scope>
    <source>
        <strain evidence="3">DSM 13327</strain>
    </source>
</reference>
<keyword evidence="1" id="KW-0732">Signal</keyword>
<feature type="chain" id="PRO_5011779321" evidence="1">
    <location>
        <begin position="25"/>
        <end position="396"/>
    </location>
</feature>
<dbReference type="OrthoDB" id="1673425at2"/>
<organism evidence="2 3">
    <name type="scientific">Pelosinus propionicus DSM 13327</name>
    <dbReference type="NCBI Taxonomy" id="1123291"/>
    <lineage>
        <taxon>Bacteria</taxon>
        <taxon>Bacillati</taxon>
        <taxon>Bacillota</taxon>
        <taxon>Negativicutes</taxon>
        <taxon>Selenomonadales</taxon>
        <taxon>Sporomusaceae</taxon>
        <taxon>Pelosinus</taxon>
    </lineage>
</organism>
<gene>
    <name evidence="2" type="ORF">SAMN04490355_103618</name>
</gene>
<sequence length="396" mass="45039">MNFSIKMIIALLVLFIIPSTNIYAENSETPRQDSGWYFPYLGQGKGTWDASVGVFFWTDTFHTRNLQLRGDMDLAPGLRWHTVVRSNREQDTLRGFHPHFDENYLEGYGFHESQNGTLSASLRIGNMRYLHFPYPDSIAVFDQVPGISDLTGGAKTGYSGELLTLDYAHKTGLGLHVSGINWDFGREGGSKILEDYVFYRQNFGKLHFETHVGGLAVRPEPLGRKENGYNVYLGTTGTRYTVGLLYEKLQHQPAYTGVMVSFPMNHTTKAMGKVAFDYDRTPEGFAMQIPLVSGRIGGIERKVPENAVLVGEVKAERLRTYWQNGQARNYYEHRISSWGETGGNDLIVVMKEEPWYLQTEALVSPHKFSEGIKTWERDRQGPAQLSQKVTYQFYKK</sequence>
<evidence type="ECO:0000313" key="2">
    <source>
        <dbReference type="EMBL" id="SFM05178.1"/>
    </source>
</evidence>
<accession>A0A1I4MPM2</accession>
<dbReference type="RefSeq" id="WP_090940139.1">
    <property type="nucleotide sequence ID" value="NZ_FOTS01000036.1"/>
</dbReference>
<feature type="signal peptide" evidence="1">
    <location>
        <begin position="1"/>
        <end position="24"/>
    </location>
</feature>
<proteinExistence type="predicted"/>
<keyword evidence="3" id="KW-1185">Reference proteome</keyword>
<dbReference type="STRING" id="1123291.SAMN04490355_103618"/>
<dbReference type="Proteomes" id="UP000199520">
    <property type="component" value="Unassembled WGS sequence"/>
</dbReference>
<protein>
    <submittedName>
        <fullName evidence="2">Uncharacterized protein</fullName>
    </submittedName>
</protein>
<dbReference type="EMBL" id="FOTS01000036">
    <property type="protein sequence ID" value="SFM05178.1"/>
    <property type="molecule type" value="Genomic_DNA"/>
</dbReference>
<dbReference type="AlphaFoldDB" id="A0A1I4MPM2"/>